<dbReference type="SUPFAM" id="SSF48208">
    <property type="entry name" value="Six-hairpin glycosidases"/>
    <property type="match status" value="1"/>
</dbReference>
<reference evidence="4 5" key="1">
    <citation type="submission" date="2018-12" db="EMBL/GenBank/DDBJ databases">
        <title>Bacillus ochoae sp. nov., Paenibacillus whitsoniae sp. nov., Paenibacillus spiritus sp. nov. Isolated from the Mars Exploration Rover during spacecraft assembly.</title>
        <authorList>
            <person name="Seuylemezian A."/>
            <person name="Vaishampayan P."/>
        </authorList>
    </citation>
    <scope>NUCLEOTIDE SEQUENCE [LARGE SCALE GENOMIC DNA]</scope>
    <source>
        <strain evidence="4 5">MER 54</strain>
    </source>
</reference>
<accession>A0A430J852</accession>
<evidence type="ECO:0000259" key="3">
    <source>
        <dbReference type="Pfam" id="PF22124"/>
    </source>
</evidence>
<dbReference type="EMBL" id="RXHU01000075">
    <property type="protein sequence ID" value="RTE06278.1"/>
    <property type="molecule type" value="Genomic_DNA"/>
</dbReference>
<keyword evidence="5" id="KW-1185">Reference proteome</keyword>
<dbReference type="InterPro" id="IPR016518">
    <property type="entry name" value="Alpha-L-fucosidase"/>
</dbReference>
<dbReference type="PIRSF" id="PIRSF007663">
    <property type="entry name" value="UCP007663"/>
    <property type="match status" value="1"/>
</dbReference>
<dbReference type="GO" id="GO:0004560">
    <property type="term" value="F:alpha-L-fucosidase activity"/>
    <property type="evidence" value="ECO:0007669"/>
    <property type="project" value="InterPro"/>
</dbReference>
<evidence type="ECO:0000313" key="4">
    <source>
        <dbReference type="EMBL" id="RTE06278.1"/>
    </source>
</evidence>
<feature type="domain" description="Alpha fucosidase A-like C-terminal" evidence="2">
    <location>
        <begin position="674"/>
        <end position="773"/>
    </location>
</feature>
<feature type="domain" description="Glycosyl hydrolase family 95 catalytic" evidence="3">
    <location>
        <begin position="263"/>
        <end position="671"/>
    </location>
</feature>
<evidence type="ECO:0000313" key="5">
    <source>
        <dbReference type="Proteomes" id="UP000276128"/>
    </source>
</evidence>
<dbReference type="PANTHER" id="PTHR31084:SF0">
    <property type="entry name" value="ALPHA-L-FUCOSIDASE 2"/>
    <property type="match status" value="1"/>
</dbReference>
<dbReference type="InterPro" id="IPR054363">
    <property type="entry name" value="GH95_cat"/>
</dbReference>
<dbReference type="InterPro" id="IPR008928">
    <property type="entry name" value="6-hairpin_glycosidase_sf"/>
</dbReference>
<dbReference type="InterPro" id="IPR027414">
    <property type="entry name" value="GH95_N_dom"/>
</dbReference>
<dbReference type="Gene3D" id="1.50.10.10">
    <property type="match status" value="1"/>
</dbReference>
<dbReference type="AlphaFoldDB" id="A0A430J852"/>
<dbReference type="Pfam" id="PF22124">
    <property type="entry name" value="Glyco_hydro_95_cat"/>
    <property type="match status" value="1"/>
</dbReference>
<name>A0A430J852_9BACL</name>
<dbReference type="Pfam" id="PF14498">
    <property type="entry name" value="Glyco_hyd_65N_2"/>
    <property type="match status" value="1"/>
</dbReference>
<dbReference type="Pfam" id="PF21307">
    <property type="entry name" value="Glyco_hydro_95_C"/>
    <property type="match status" value="1"/>
</dbReference>
<feature type="domain" description="Glycosyl hydrolase family 95 N-terminal" evidence="1">
    <location>
        <begin position="10"/>
        <end position="244"/>
    </location>
</feature>
<keyword evidence="4" id="KW-0378">Hydrolase</keyword>
<proteinExistence type="predicted"/>
<sequence length="777" mass="86919">MRIMKNRSKLWYQQPAAIWTEALPIGNGRLGAMMFGQVAEERIQLNEDSIWYGGPKEGLNPDAPRYLGEIRNLLFAGKVEEATRYARMALFSAPKYYNPYLPLGDLRLYFHSHVASQTQDYHRELDLDQAVASTSYTVNGVKFRRELFSSYPDQVMVIRLTCDTPGQLHFSANLNRRPYEGLSGAWGDDGIWMNGDCGKEGVAYACAVKAVAEDGRVSVVGDFLSVEGATQVTLFLAAGSTFRSKDPLAACKAQICSAEAYTYDVLKERHVRDYRELYGRMDLKLADSTAENELAALPTDRRLERMKEGQGYDLGLTELLFNYGRYLLIASSRPGSLPANLQGIWNDSFTPPWESKYTININTQMNYWPAEVCGLSECHEPLFDHIERMQPSGRQTARELYGCSGFVAHHNTNIWGETRPEGLFPTCVIWPMGAAWLVLHLWERFRFEQDHKFLRDRAYPLLKDAAVFFIDYLIASPSGYMVSGPSVSPENRYVLENGTSGSLCMGPAMDTQIITELFDACIQSSELLQLDEAFRAQLVQLRAKLPPQRIGKYGQIMEWLEDYEEEDKGHRHISQLFALHPGTQISPHRTPELSQAAAVTLARRIENGGGHTGWSSAWILNMYARLEEGDQALAYVNTMLRKSMYPNLFDAHPPFQIDGNFGFTAGIAEMLLHSHQDELSFLPALPSAWADGDVVGLRGRGGYRIDLSWRQGQLTRAVIHASASGICRVRTKCLVTLQAAVEAAGLPAAQTLVESGNSHILLFPVEAGGSYELIVQS</sequence>
<dbReference type="GO" id="GO:0005975">
    <property type="term" value="P:carbohydrate metabolic process"/>
    <property type="evidence" value="ECO:0007669"/>
    <property type="project" value="InterPro"/>
</dbReference>
<dbReference type="InterPro" id="IPR012341">
    <property type="entry name" value="6hp_glycosidase-like_sf"/>
</dbReference>
<evidence type="ECO:0000259" key="1">
    <source>
        <dbReference type="Pfam" id="PF14498"/>
    </source>
</evidence>
<gene>
    <name evidence="4" type="ORF">EJQ19_23175</name>
</gene>
<protein>
    <submittedName>
        <fullName evidence="4">Glycoside hydrolase family 95 protein</fullName>
    </submittedName>
</protein>
<organism evidence="4 5">
    <name type="scientific">Paenibacillus whitsoniae</name>
    <dbReference type="NCBI Taxonomy" id="2496558"/>
    <lineage>
        <taxon>Bacteria</taxon>
        <taxon>Bacillati</taxon>
        <taxon>Bacillota</taxon>
        <taxon>Bacilli</taxon>
        <taxon>Bacillales</taxon>
        <taxon>Paenibacillaceae</taxon>
        <taxon>Paenibacillus</taxon>
    </lineage>
</organism>
<evidence type="ECO:0000259" key="2">
    <source>
        <dbReference type="Pfam" id="PF21307"/>
    </source>
</evidence>
<comment type="caution">
    <text evidence="4">The sequence shown here is derived from an EMBL/GenBank/DDBJ whole genome shotgun (WGS) entry which is preliminary data.</text>
</comment>
<dbReference type="FunFam" id="1.50.10.10:FF:000028">
    <property type="entry name" value="Alpha-L-fucosidase 2"/>
    <property type="match status" value="1"/>
</dbReference>
<dbReference type="PANTHER" id="PTHR31084">
    <property type="entry name" value="ALPHA-L-FUCOSIDASE 2"/>
    <property type="match status" value="1"/>
</dbReference>
<dbReference type="OrthoDB" id="9802600at2"/>
<dbReference type="InterPro" id="IPR049053">
    <property type="entry name" value="AFCA-like_C"/>
</dbReference>
<dbReference type="Proteomes" id="UP000276128">
    <property type="component" value="Unassembled WGS sequence"/>
</dbReference>